<gene>
    <name evidence="1" type="ORF">BECKFW1821C_GA0114237_103716</name>
</gene>
<evidence type="ECO:0000313" key="1">
    <source>
        <dbReference type="EMBL" id="VFJ72775.1"/>
    </source>
</evidence>
<reference evidence="1" key="1">
    <citation type="submission" date="2019-02" db="EMBL/GenBank/DDBJ databases">
        <authorList>
            <person name="Gruber-Vodicka R. H."/>
            <person name="Seah K. B. B."/>
        </authorList>
    </citation>
    <scope>NUCLEOTIDE SEQUENCE</scope>
    <source>
        <strain evidence="1">BECK_BZ131</strain>
    </source>
</reference>
<dbReference type="EMBL" id="CAADFE010000037">
    <property type="protein sequence ID" value="VFJ72775.1"/>
    <property type="molecule type" value="Genomic_DNA"/>
</dbReference>
<dbReference type="Gene3D" id="1.25.40.10">
    <property type="entry name" value="Tetratricopeptide repeat domain"/>
    <property type="match status" value="1"/>
</dbReference>
<proteinExistence type="predicted"/>
<protein>
    <submittedName>
        <fullName evidence="1">Uncharacterized protein</fullName>
    </submittedName>
</protein>
<sequence>MRKDEIIAEIRRNLDALAAENHSRDGQLPGEEADFRTVTSHWTKDDCKQALERLTRRLEFQRQVRDRAGMCRTLFNIGYVYRAQGETEDDAIDTTLHFLLAYWIARQVGETRVLGALEELAHELEAVPEGTDGLAAWERLVAEVPSLWE</sequence>
<organism evidence="1">
    <name type="scientific">Candidatus Kentrum sp. FW</name>
    <dbReference type="NCBI Taxonomy" id="2126338"/>
    <lineage>
        <taxon>Bacteria</taxon>
        <taxon>Pseudomonadati</taxon>
        <taxon>Pseudomonadota</taxon>
        <taxon>Gammaproteobacteria</taxon>
        <taxon>Candidatus Kentrum</taxon>
    </lineage>
</organism>
<name>A0A450TUY1_9GAMM</name>
<accession>A0A450TUY1</accession>
<dbReference type="InterPro" id="IPR011990">
    <property type="entry name" value="TPR-like_helical_dom_sf"/>
</dbReference>
<dbReference type="AlphaFoldDB" id="A0A450TUY1"/>